<dbReference type="SUPFAM" id="SSF48498">
    <property type="entry name" value="Tetracyclin repressor-like, C-terminal domain"/>
    <property type="match status" value="1"/>
</dbReference>
<dbReference type="InterPro" id="IPR009057">
    <property type="entry name" value="Homeodomain-like_sf"/>
</dbReference>
<dbReference type="InterPro" id="IPR036271">
    <property type="entry name" value="Tet_transcr_reg_TetR-rel_C_sf"/>
</dbReference>
<dbReference type="Pfam" id="PF21256">
    <property type="entry name" value="TetR_C_5-like"/>
    <property type="match status" value="1"/>
</dbReference>
<feature type="DNA-binding region" description="H-T-H motif" evidence="2">
    <location>
        <begin position="31"/>
        <end position="50"/>
    </location>
</feature>
<dbReference type="AlphaFoldDB" id="A0A0C1QX21"/>
<accession>A0A0C1QX21</accession>
<dbReference type="PANTHER" id="PTHR43479:SF11">
    <property type="entry name" value="ACREF_ENVCD OPERON REPRESSOR-RELATED"/>
    <property type="match status" value="1"/>
</dbReference>
<dbReference type="Proteomes" id="UP000031366">
    <property type="component" value="Unassembled WGS sequence"/>
</dbReference>
<evidence type="ECO:0000259" key="3">
    <source>
        <dbReference type="PROSITE" id="PS50977"/>
    </source>
</evidence>
<dbReference type="InterPro" id="IPR049488">
    <property type="entry name" value="TM_1030-like_C"/>
</dbReference>
<dbReference type="Gene3D" id="1.10.357.10">
    <property type="entry name" value="Tetracycline Repressor, domain 2"/>
    <property type="match status" value="1"/>
</dbReference>
<protein>
    <submittedName>
        <fullName evidence="4">Bacterial regulatory s, tetR family protein</fullName>
    </submittedName>
</protein>
<evidence type="ECO:0000313" key="4">
    <source>
        <dbReference type="EMBL" id="KIE45547.1"/>
    </source>
</evidence>
<organism evidence="4 5">
    <name type="scientific">Clostridium argentinense CDC 2741</name>
    <dbReference type="NCBI Taxonomy" id="1418104"/>
    <lineage>
        <taxon>Bacteria</taxon>
        <taxon>Bacillati</taxon>
        <taxon>Bacillota</taxon>
        <taxon>Clostridia</taxon>
        <taxon>Eubacteriales</taxon>
        <taxon>Clostridiaceae</taxon>
        <taxon>Clostridium</taxon>
    </lineage>
</organism>
<dbReference type="GO" id="GO:0003677">
    <property type="term" value="F:DNA binding"/>
    <property type="evidence" value="ECO:0007669"/>
    <property type="project" value="UniProtKB-UniRule"/>
</dbReference>
<proteinExistence type="predicted"/>
<keyword evidence="1 2" id="KW-0238">DNA-binding</keyword>
<dbReference type="PROSITE" id="PS01081">
    <property type="entry name" value="HTH_TETR_1"/>
    <property type="match status" value="1"/>
</dbReference>
<dbReference type="PRINTS" id="PR00455">
    <property type="entry name" value="HTHTETR"/>
</dbReference>
<reference evidence="4 5" key="1">
    <citation type="journal article" date="2015" name="Infect. Genet. Evol.">
        <title>Genomic sequences of six botulinum neurotoxin-producing strains representing three clostridial species illustrate the mobility and diversity of botulinum neurotoxin genes.</title>
        <authorList>
            <person name="Smith T.J."/>
            <person name="Hill K.K."/>
            <person name="Xie G."/>
            <person name="Foley B.T."/>
            <person name="Williamson C.H."/>
            <person name="Foster J.T."/>
            <person name="Johnson S.L."/>
            <person name="Chertkov O."/>
            <person name="Teshima H."/>
            <person name="Gibbons H.S."/>
            <person name="Johnsky L.A."/>
            <person name="Karavis M.A."/>
            <person name="Smith L.A."/>
        </authorList>
    </citation>
    <scope>NUCLEOTIDE SEQUENCE [LARGE SCALE GENOMIC DNA]</scope>
    <source>
        <strain evidence="4 5">CDC 2741</strain>
    </source>
</reference>
<evidence type="ECO:0000313" key="5">
    <source>
        <dbReference type="Proteomes" id="UP000031366"/>
    </source>
</evidence>
<name>A0A0C1QX21_9CLOT</name>
<keyword evidence="5" id="KW-1185">Reference proteome</keyword>
<gene>
    <name evidence="4" type="ORF">U732_2633</name>
</gene>
<dbReference type="EMBL" id="AYSO01000019">
    <property type="protein sequence ID" value="KIE45547.1"/>
    <property type="molecule type" value="Genomic_DNA"/>
</dbReference>
<dbReference type="PANTHER" id="PTHR43479">
    <property type="entry name" value="ACREF/ENVCD OPERON REPRESSOR-RELATED"/>
    <property type="match status" value="1"/>
</dbReference>
<dbReference type="PROSITE" id="PS50977">
    <property type="entry name" value="HTH_TETR_2"/>
    <property type="match status" value="1"/>
</dbReference>
<dbReference type="OrthoDB" id="9780939at2"/>
<dbReference type="SUPFAM" id="SSF46689">
    <property type="entry name" value="Homeodomain-like"/>
    <property type="match status" value="1"/>
</dbReference>
<dbReference type="Gene3D" id="1.10.10.60">
    <property type="entry name" value="Homeodomain-like"/>
    <property type="match status" value="1"/>
</dbReference>
<dbReference type="InterPro" id="IPR050624">
    <property type="entry name" value="HTH-type_Tx_Regulator"/>
</dbReference>
<dbReference type="InterPro" id="IPR001647">
    <property type="entry name" value="HTH_TetR"/>
</dbReference>
<dbReference type="InterPro" id="IPR023772">
    <property type="entry name" value="DNA-bd_HTH_TetR-type_CS"/>
</dbReference>
<evidence type="ECO:0000256" key="1">
    <source>
        <dbReference type="ARBA" id="ARBA00023125"/>
    </source>
</evidence>
<feature type="domain" description="HTH tetR-type" evidence="3">
    <location>
        <begin position="8"/>
        <end position="68"/>
    </location>
</feature>
<dbReference type="Pfam" id="PF00440">
    <property type="entry name" value="TetR_N"/>
    <property type="match status" value="1"/>
</dbReference>
<comment type="caution">
    <text evidence="4">The sequence shown here is derived from an EMBL/GenBank/DDBJ whole genome shotgun (WGS) entry which is preliminary data.</text>
</comment>
<evidence type="ECO:0000256" key="2">
    <source>
        <dbReference type="PROSITE-ProRule" id="PRU00335"/>
    </source>
</evidence>
<sequence>MRETNLSEDKKHNIIYASIDEFSEKGYSKASTNTIMKNAGVSKGLIFHYFGNKKNLYIYIVQYTCDRMSQFLSLNTLKGKYDVFELITDILVRKVQIAYEHPKMYMLIFDAFYNTPDEVKEEFNNKAANIKNSTITMLKDKIDTSKFREDIEYEKAVHLIYVFIEAMTSKHIDAFRSRPDKGLSQIDMLLEELKSYIDILKKGAYESKS</sequence>